<dbReference type="AlphaFoldDB" id="A0A2S1R719"/>
<protein>
    <recommendedName>
        <fullName evidence="5">FAD/NAD(P)-binding domain-containing protein</fullName>
    </recommendedName>
</protein>
<sequence>MSDAHVGPLPESSGEPVPQSVDVLVIGGGPAGLSAATWVGRYQRSTLLVDAGHQRNLAATEIHGMLGTGPTTPAELYADIHEGLERYPTVRRLDGIVVDLEKESDERFVARITPTEASNGGADDPITVIAKRIILATGVRDRLPELVGIDEHFGVDVHHCPACDGLTAAGRRIIVLGVGAHVPAYASELLDWASEVVIVTESDADPAFDDDQRAACAEHSIEVIDGVARELVGAPGALEGVQLEDGRVIEGSKVFFSYAHHPTNELATSLGCETDDEGGVTVNSLQLTSVAGVYAAGDIVTGLQLVPIAVGTGAAAGVACATSLRGHHTAECVPDPAPPTRNFTRPDN</sequence>
<feature type="region of interest" description="Disordered" evidence="4">
    <location>
        <begin position="1"/>
        <end position="20"/>
    </location>
</feature>
<accession>A0A2S1R719</accession>
<keyword evidence="1" id="KW-0285">Flavoprotein</keyword>
<feature type="domain" description="FAD/NAD(P)-binding" evidence="5">
    <location>
        <begin position="22"/>
        <end position="313"/>
    </location>
</feature>
<reference evidence="6 7" key="1">
    <citation type="submission" date="2016-04" db="EMBL/GenBank/DDBJ databases">
        <title>Complete genome sequence of Dietzia lutea YIM 80766T, a strain isolated from desert soil in Egypt.</title>
        <authorList>
            <person name="Zhao J."/>
            <person name="Hu B."/>
            <person name="Geng S."/>
            <person name="Nie Y."/>
            <person name="Tang Y."/>
        </authorList>
    </citation>
    <scope>NUCLEOTIDE SEQUENCE [LARGE SCALE GENOMIC DNA]</scope>
    <source>
        <strain evidence="6 7">YIM 80766</strain>
    </source>
</reference>
<comment type="catalytic activity">
    <reaction evidence="3">
        <text>[thioredoxin]-dithiol + NADP(+) = [thioredoxin]-disulfide + NADPH + H(+)</text>
        <dbReference type="Rhea" id="RHEA:20345"/>
        <dbReference type="Rhea" id="RHEA-COMP:10698"/>
        <dbReference type="Rhea" id="RHEA-COMP:10700"/>
        <dbReference type="ChEBI" id="CHEBI:15378"/>
        <dbReference type="ChEBI" id="CHEBI:29950"/>
        <dbReference type="ChEBI" id="CHEBI:50058"/>
        <dbReference type="ChEBI" id="CHEBI:57783"/>
        <dbReference type="ChEBI" id="CHEBI:58349"/>
        <dbReference type="EC" id="1.8.1.9"/>
    </reaction>
</comment>
<dbReference type="PRINTS" id="PR00368">
    <property type="entry name" value="FADPNR"/>
</dbReference>
<proteinExistence type="predicted"/>
<dbReference type="GO" id="GO:0004791">
    <property type="term" value="F:thioredoxin-disulfide reductase (NADPH) activity"/>
    <property type="evidence" value="ECO:0007669"/>
    <property type="project" value="UniProtKB-EC"/>
</dbReference>
<dbReference type="InterPro" id="IPR036188">
    <property type="entry name" value="FAD/NAD-bd_sf"/>
</dbReference>
<keyword evidence="2" id="KW-0560">Oxidoreductase</keyword>
<organism evidence="6 7">
    <name type="scientific">Dietzia lutea</name>
    <dbReference type="NCBI Taxonomy" id="546160"/>
    <lineage>
        <taxon>Bacteria</taxon>
        <taxon>Bacillati</taxon>
        <taxon>Actinomycetota</taxon>
        <taxon>Actinomycetes</taxon>
        <taxon>Mycobacteriales</taxon>
        <taxon>Dietziaceae</taxon>
        <taxon>Dietzia</taxon>
    </lineage>
</organism>
<evidence type="ECO:0000313" key="6">
    <source>
        <dbReference type="EMBL" id="AWH92097.1"/>
    </source>
</evidence>
<evidence type="ECO:0000313" key="7">
    <source>
        <dbReference type="Proteomes" id="UP000244928"/>
    </source>
</evidence>
<dbReference type="SUPFAM" id="SSF51905">
    <property type="entry name" value="FAD/NAD(P)-binding domain"/>
    <property type="match status" value="1"/>
</dbReference>
<dbReference type="PANTHER" id="PTHR48105">
    <property type="entry name" value="THIOREDOXIN REDUCTASE 1-RELATED-RELATED"/>
    <property type="match status" value="1"/>
</dbReference>
<dbReference type="RefSeq" id="WP_108847346.1">
    <property type="nucleotide sequence ID" value="NZ_CP015449.1"/>
</dbReference>
<evidence type="ECO:0000256" key="2">
    <source>
        <dbReference type="ARBA" id="ARBA00023002"/>
    </source>
</evidence>
<name>A0A2S1R719_9ACTN</name>
<evidence type="ECO:0000259" key="5">
    <source>
        <dbReference type="Pfam" id="PF07992"/>
    </source>
</evidence>
<dbReference type="EMBL" id="CP015449">
    <property type="protein sequence ID" value="AWH92097.1"/>
    <property type="molecule type" value="Genomic_DNA"/>
</dbReference>
<evidence type="ECO:0000256" key="3">
    <source>
        <dbReference type="ARBA" id="ARBA00048132"/>
    </source>
</evidence>
<evidence type="ECO:0000256" key="1">
    <source>
        <dbReference type="ARBA" id="ARBA00022630"/>
    </source>
</evidence>
<keyword evidence="7" id="KW-1185">Reference proteome</keyword>
<evidence type="ECO:0000256" key="4">
    <source>
        <dbReference type="SAM" id="MobiDB-lite"/>
    </source>
</evidence>
<dbReference type="Proteomes" id="UP000244928">
    <property type="component" value="Chromosome"/>
</dbReference>
<dbReference type="InterPro" id="IPR023753">
    <property type="entry name" value="FAD/NAD-binding_dom"/>
</dbReference>
<dbReference type="PRINTS" id="PR00469">
    <property type="entry name" value="PNDRDTASEII"/>
</dbReference>
<dbReference type="KEGG" id="dlu:A6035_07860"/>
<gene>
    <name evidence="6" type="ORF">A6035_07860</name>
</gene>
<dbReference type="Gene3D" id="3.50.50.60">
    <property type="entry name" value="FAD/NAD(P)-binding domain"/>
    <property type="match status" value="2"/>
</dbReference>
<dbReference type="Pfam" id="PF07992">
    <property type="entry name" value="Pyr_redox_2"/>
    <property type="match status" value="1"/>
</dbReference>
<dbReference type="InterPro" id="IPR050097">
    <property type="entry name" value="Ferredoxin-NADP_redctase_2"/>
</dbReference>